<organism evidence="2">
    <name type="scientific">Leptolyngbya sp. NK1-12</name>
    <dbReference type="NCBI Taxonomy" id="2547451"/>
    <lineage>
        <taxon>Bacteria</taxon>
        <taxon>Bacillati</taxon>
        <taxon>Cyanobacteriota</taxon>
        <taxon>Cyanophyceae</taxon>
        <taxon>Leptolyngbyales</taxon>
        <taxon>Leptolyngbyaceae</taxon>
        <taxon>Leptolyngbya group</taxon>
        <taxon>Leptolyngbya</taxon>
    </lineage>
</organism>
<dbReference type="EMBL" id="CP053587">
    <property type="protein sequence ID" value="WNZ28022.1"/>
    <property type="molecule type" value="Genomic_DNA"/>
</dbReference>
<feature type="domain" description="WCX" evidence="1">
    <location>
        <begin position="27"/>
        <end position="84"/>
    </location>
</feature>
<reference evidence="2" key="1">
    <citation type="submission" date="2020-05" db="EMBL/GenBank/DDBJ databases">
        <authorList>
            <person name="Zhu T."/>
            <person name="Keshari N."/>
            <person name="Lu X."/>
        </authorList>
    </citation>
    <scope>NUCLEOTIDE SEQUENCE</scope>
    <source>
        <strain evidence="2">NK1-12</strain>
    </source>
</reference>
<dbReference type="Pfam" id="PF25583">
    <property type="entry name" value="WCX"/>
    <property type="match status" value="1"/>
</dbReference>
<gene>
    <name evidence="2" type="ORF">HJG54_33890</name>
</gene>
<dbReference type="InterPro" id="IPR057727">
    <property type="entry name" value="WCX_dom"/>
</dbReference>
<accession>A0AA97APM5</accession>
<protein>
    <submittedName>
        <fullName evidence="2">WYL domain-containing protein</fullName>
    </submittedName>
</protein>
<proteinExistence type="predicted"/>
<name>A0AA97APM5_9CYAN</name>
<evidence type="ECO:0000259" key="1">
    <source>
        <dbReference type="Pfam" id="PF25583"/>
    </source>
</evidence>
<sequence length="105" mass="12633">MPWTYSHFPTLKIRYRLFGALKQYEPRRSHEQVVQHEADHYIEVVTEEDSCFWFRQRMLQYGASAKVIEPEWLAEQLRETLEKACTNYRATQTIEVAPKPKEIRC</sequence>
<dbReference type="AlphaFoldDB" id="A0AA97APM5"/>
<evidence type="ECO:0000313" key="2">
    <source>
        <dbReference type="EMBL" id="WNZ28022.1"/>
    </source>
</evidence>